<dbReference type="Pfam" id="PF08241">
    <property type="entry name" value="Methyltransf_11"/>
    <property type="match status" value="1"/>
</dbReference>
<evidence type="ECO:0000313" key="6">
    <source>
        <dbReference type="Proteomes" id="UP001597419"/>
    </source>
</evidence>
<dbReference type="GO" id="GO:0061542">
    <property type="term" value="F:3-demethylubiquinol 3-O-methyltransferase activity"/>
    <property type="evidence" value="ECO:0007669"/>
    <property type="project" value="UniProtKB-EC"/>
</dbReference>
<dbReference type="EC" id="2.1.1.64" evidence="5"/>
<accession>A0ABW5GU86</accession>
<dbReference type="GO" id="GO:0102208">
    <property type="term" value="F:2-polyprenyl-6-hydroxyphenol methylase activity"/>
    <property type="evidence" value="ECO:0007669"/>
    <property type="project" value="UniProtKB-EC"/>
</dbReference>
<dbReference type="Gene3D" id="3.40.50.150">
    <property type="entry name" value="Vaccinia Virus protein VP39"/>
    <property type="match status" value="1"/>
</dbReference>
<organism evidence="5 6">
    <name type="scientific">Amycolatopsis samaneae</name>
    <dbReference type="NCBI Taxonomy" id="664691"/>
    <lineage>
        <taxon>Bacteria</taxon>
        <taxon>Bacillati</taxon>
        <taxon>Actinomycetota</taxon>
        <taxon>Actinomycetes</taxon>
        <taxon>Pseudonocardiales</taxon>
        <taxon>Pseudonocardiaceae</taxon>
        <taxon>Amycolatopsis</taxon>
    </lineage>
</organism>
<feature type="domain" description="Methyltransferase type 11" evidence="4">
    <location>
        <begin position="25"/>
        <end position="117"/>
    </location>
</feature>
<gene>
    <name evidence="5" type="ORF">ACFSYJ_37565</name>
</gene>
<name>A0ABW5GU86_9PSEU</name>
<sequence length="209" mass="22158">MPFNHNHHYHPLLLGLVPPGPGTALDVGCGSGRFARRLAAAGMTVDALDTSAEMVETAGALGSPGPGKITYRHADVTTEPLPEGHYDFISCLASLHHVPFGTVTTLRRALAPGGVLAVLGLGRPSAPVDWGMWVAASPVNVLARLVVAAGDRLNGGPDPGPVAPVRDESASMAEIRRESARLLPGSRVRTLLFWRYLLTYREQGEIHPI</sequence>
<dbReference type="CDD" id="cd02440">
    <property type="entry name" value="AdoMet_MTases"/>
    <property type="match status" value="1"/>
</dbReference>
<protein>
    <submittedName>
        <fullName evidence="5">Class I SAM-dependent methyltransferase</fullName>
        <ecNumber evidence="5">2.1.1.222</ecNumber>
        <ecNumber evidence="5">2.1.1.64</ecNumber>
    </submittedName>
</protein>
<evidence type="ECO:0000256" key="3">
    <source>
        <dbReference type="ARBA" id="ARBA00022691"/>
    </source>
</evidence>
<proteinExistence type="predicted"/>
<dbReference type="Proteomes" id="UP001597419">
    <property type="component" value="Unassembled WGS sequence"/>
</dbReference>
<dbReference type="SUPFAM" id="SSF53335">
    <property type="entry name" value="S-adenosyl-L-methionine-dependent methyltransferases"/>
    <property type="match status" value="1"/>
</dbReference>
<comment type="caution">
    <text evidence="5">The sequence shown here is derived from an EMBL/GenBank/DDBJ whole genome shotgun (WGS) entry which is preliminary data.</text>
</comment>
<dbReference type="PANTHER" id="PTHR43464">
    <property type="entry name" value="METHYLTRANSFERASE"/>
    <property type="match status" value="1"/>
</dbReference>
<evidence type="ECO:0000313" key="5">
    <source>
        <dbReference type="EMBL" id="MFD2464374.1"/>
    </source>
</evidence>
<evidence type="ECO:0000256" key="2">
    <source>
        <dbReference type="ARBA" id="ARBA00022679"/>
    </source>
</evidence>
<dbReference type="GO" id="GO:0032259">
    <property type="term" value="P:methylation"/>
    <property type="evidence" value="ECO:0007669"/>
    <property type="project" value="UniProtKB-KW"/>
</dbReference>
<evidence type="ECO:0000256" key="1">
    <source>
        <dbReference type="ARBA" id="ARBA00022603"/>
    </source>
</evidence>
<dbReference type="RefSeq" id="WP_345405154.1">
    <property type="nucleotide sequence ID" value="NZ_BAABHG010000017.1"/>
</dbReference>
<dbReference type="EC" id="2.1.1.222" evidence="5"/>
<keyword evidence="6" id="KW-1185">Reference proteome</keyword>
<evidence type="ECO:0000259" key="4">
    <source>
        <dbReference type="Pfam" id="PF08241"/>
    </source>
</evidence>
<dbReference type="PANTHER" id="PTHR43464:SF19">
    <property type="entry name" value="UBIQUINONE BIOSYNTHESIS O-METHYLTRANSFERASE, MITOCHONDRIAL"/>
    <property type="match status" value="1"/>
</dbReference>
<keyword evidence="1 5" id="KW-0489">Methyltransferase</keyword>
<keyword evidence="3" id="KW-0949">S-adenosyl-L-methionine</keyword>
<dbReference type="EMBL" id="JBHUKU010000025">
    <property type="protein sequence ID" value="MFD2464374.1"/>
    <property type="molecule type" value="Genomic_DNA"/>
</dbReference>
<dbReference type="InterPro" id="IPR029063">
    <property type="entry name" value="SAM-dependent_MTases_sf"/>
</dbReference>
<keyword evidence="2 5" id="KW-0808">Transferase</keyword>
<dbReference type="InterPro" id="IPR013216">
    <property type="entry name" value="Methyltransf_11"/>
</dbReference>
<reference evidence="6" key="1">
    <citation type="journal article" date="2019" name="Int. J. Syst. Evol. Microbiol.">
        <title>The Global Catalogue of Microorganisms (GCM) 10K type strain sequencing project: providing services to taxonomists for standard genome sequencing and annotation.</title>
        <authorList>
            <consortium name="The Broad Institute Genomics Platform"/>
            <consortium name="The Broad Institute Genome Sequencing Center for Infectious Disease"/>
            <person name="Wu L."/>
            <person name="Ma J."/>
        </authorList>
    </citation>
    <scope>NUCLEOTIDE SEQUENCE [LARGE SCALE GENOMIC DNA]</scope>
    <source>
        <strain evidence="6">CGMCC 4.7643</strain>
    </source>
</reference>